<dbReference type="InterPro" id="IPR047817">
    <property type="entry name" value="ABC2_TM_bact-type"/>
</dbReference>
<dbReference type="PANTHER" id="PTHR30413">
    <property type="entry name" value="INNER MEMBRANE TRANSPORT PERMEASE"/>
    <property type="match status" value="1"/>
</dbReference>
<evidence type="ECO:0000256" key="2">
    <source>
        <dbReference type="ARBA" id="ARBA00007783"/>
    </source>
</evidence>
<comment type="caution">
    <text evidence="11">The sequence shown here is derived from an EMBL/GenBank/DDBJ whole genome shotgun (WGS) entry which is preliminary data.</text>
</comment>
<keyword evidence="3 9" id="KW-0813">Transport</keyword>
<dbReference type="GO" id="GO:0015920">
    <property type="term" value="P:lipopolysaccharide transport"/>
    <property type="evidence" value="ECO:0007669"/>
    <property type="project" value="TreeGrafter"/>
</dbReference>
<feature type="transmembrane region" description="Helical" evidence="9">
    <location>
        <begin position="6"/>
        <end position="25"/>
    </location>
</feature>
<keyword evidence="7" id="KW-0762">Sugar transport</keyword>
<gene>
    <name evidence="11" type="primary">tagG_1</name>
    <name evidence="11" type="ORF">AW10_02752</name>
</gene>
<dbReference type="PANTHER" id="PTHR30413:SF10">
    <property type="entry name" value="CAPSULE POLYSACCHARIDE EXPORT INNER-MEMBRANE PROTEIN CTRC"/>
    <property type="match status" value="1"/>
</dbReference>
<name>A0A011NU55_9PROT</name>
<dbReference type="PROSITE" id="PS51012">
    <property type="entry name" value="ABC_TM2"/>
    <property type="match status" value="1"/>
</dbReference>
<evidence type="ECO:0000256" key="1">
    <source>
        <dbReference type="ARBA" id="ARBA00004651"/>
    </source>
</evidence>
<feature type="transmembrane region" description="Helical" evidence="9">
    <location>
        <begin position="203"/>
        <end position="224"/>
    </location>
</feature>
<reference evidence="11 12" key="1">
    <citation type="submission" date="2014-02" db="EMBL/GenBank/DDBJ databases">
        <title>Expanding our view of genomic diversity in Candidatus Accumulibacter clades.</title>
        <authorList>
            <person name="Skennerton C.T."/>
            <person name="Barr J.J."/>
            <person name="Slater F.R."/>
            <person name="Bond P.L."/>
            <person name="Tyson G.W."/>
        </authorList>
    </citation>
    <scope>NUCLEOTIDE SEQUENCE [LARGE SCALE GENOMIC DNA]</scope>
    <source>
        <strain evidence="12">BA-92</strain>
    </source>
</reference>
<organism evidence="11 12">
    <name type="scientific">Candidatus Accumulibacter appositus</name>
    <dbReference type="NCBI Taxonomy" id="1454003"/>
    <lineage>
        <taxon>Bacteria</taxon>
        <taxon>Pseudomonadati</taxon>
        <taxon>Pseudomonadota</taxon>
        <taxon>Betaproteobacteria</taxon>
        <taxon>Candidatus Accumulibacter</taxon>
    </lineage>
</organism>
<sequence>MGMAWSFFNPLFMLLVYTFVFSVVFKARWGGGGEETKAQFAMVLFVGTIVHGLLAEALNRAPSLILSNVNYVKKVVFPLEILPVVTMGSTLFHSLVSLVVLLLAFVILNGYLLWTALLTPLVLLPLVILVLGLAWFLASLGVFLRDVGQTIGILTTVMLFLAPVFYPVTALPEDLRPWLMLNPLTFIIEQAREVLIFGRLPNWLGLGIYTGFSAVVAWAGFAWFKKTSKGFSDVL</sequence>
<dbReference type="Pfam" id="PF01061">
    <property type="entry name" value="ABC2_membrane"/>
    <property type="match status" value="1"/>
</dbReference>
<comment type="similarity">
    <text evidence="2 9">Belongs to the ABC-2 integral membrane protein family.</text>
</comment>
<dbReference type="EMBL" id="JEMX01000063">
    <property type="protein sequence ID" value="EXI78881.1"/>
    <property type="molecule type" value="Genomic_DNA"/>
</dbReference>
<dbReference type="STRING" id="1454003.AW10_02752"/>
<dbReference type="GO" id="GO:0005886">
    <property type="term" value="C:plasma membrane"/>
    <property type="evidence" value="ECO:0007669"/>
    <property type="project" value="UniProtKB-SubCell"/>
</dbReference>
<proteinExistence type="inferred from homology"/>
<dbReference type="PATRIC" id="fig|1454003.3.peg.2809"/>
<evidence type="ECO:0000256" key="6">
    <source>
        <dbReference type="ARBA" id="ARBA00022989"/>
    </source>
</evidence>
<feature type="transmembrane region" description="Helical" evidence="9">
    <location>
        <begin position="99"/>
        <end position="117"/>
    </location>
</feature>
<dbReference type="Proteomes" id="UP000021816">
    <property type="component" value="Unassembled WGS sequence"/>
</dbReference>
<evidence type="ECO:0000313" key="12">
    <source>
        <dbReference type="Proteomes" id="UP000021816"/>
    </source>
</evidence>
<evidence type="ECO:0000256" key="3">
    <source>
        <dbReference type="ARBA" id="ARBA00022448"/>
    </source>
</evidence>
<evidence type="ECO:0000256" key="5">
    <source>
        <dbReference type="ARBA" id="ARBA00022692"/>
    </source>
</evidence>
<dbReference type="GO" id="GO:0140359">
    <property type="term" value="F:ABC-type transporter activity"/>
    <property type="evidence" value="ECO:0007669"/>
    <property type="project" value="InterPro"/>
</dbReference>
<feature type="domain" description="ABC transmembrane type-2" evidence="10">
    <location>
        <begin position="1"/>
        <end position="227"/>
    </location>
</feature>
<keyword evidence="8 9" id="KW-0472">Membrane</keyword>
<evidence type="ECO:0000256" key="7">
    <source>
        <dbReference type="ARBA" id="ARBA00023047"/>
    </source>
</evidence>
<keyword evidence="5 9" id="KW-0812">Transmembrane</keyword>
<evidence type="ECO:0000256" key="8">
    <source>
        <dbReference type="ARBA" id="ARBA00023136"/>
    </source>
</evidence>
<evidence type="ECO:0000256" key="9">
    <source>
        <dbReference type="RuleBase" id="RU361157"/>
    </source>
</evidence>
<dbReference type="InterPro" id="IPR013525">
    <property type="entry name" value="ABC2_TM"/>
</dbReference>
<evidence type="ECO:0000313" key="11">
    <source>
        <dbReference type="EMBL" id="EXI78881.1"/>
    </source>
</evidence>
<accession>A0A011NU55</accession>
<evidence type="ECO:0000259" key="10">
    <source>
        <dbReference type="PROSITE" id="PS51012"/>
    </source>
</evidence>
<evidence type="ECO:0000256" key="4">
    <source>
        <dbReference type="ARBA" id="ARBA00022475"/>
    </source>
</evidence>
<feature type="transmembrane region" description="Helical" evidence="9">
    <location>
        <begin position="151"/>
        <end position="171"/>
    </location>
</feature>
<dbReference type="AlphaFoldDB" id="A0A011NU55"/>
<keyword evidence="7" id="KW-0625">Polysaccharide transport</keyword>
<protein>
    <recommendedName>
        <fullName evidence="9">Transport permease protein</fullName>
    </recommendedName>
</protein>
<keyword evidence="6 9" id="KW-1133">Transmembrane helix</keyword>
<dbReference type="GO" id="GO:0015774">
    <property type="term" value="P:polysaccharide transport"/>
    <property type="evidence" value="ECO:0007669"/>
    <property type="project" value="UniProtKB-KW"/>
</dbReference>
<feature type="transmembrane region" description="Helical" evidence="9">
    <location>
        <begin position="37"/>
        <end position="55"/>
    </location>
</feature>
<keyword evidence="4 9" id="KW-1003">Cell membrane</keyword>
<feature type="transmembrane region" description="Helical" evidence="9">
    <location>
        <begin position="123"/>
        <end position="144"/>
    </location>
</feature>
<comment type="subcellular location">
    <subcellularLocation>
        <location evidence="9">Cell inner membrane</location>
        <topology evidence="9">Multi-pass membrane protein</topology>
    </subcellularLocation>
    <subcellularLocation>
        <location evidence="1">Cell membrane</location>
        <topology evidence="1">Multi-pass membrane protein</topology>
    </subcellularLocation>
</comment>